<sequence>MSLECNEDDLDYYHVHFLLTSSYLNTDDVDGLIYCNVFVSVGLAGSGWTIVSVEGYPVKNTTQIFLFCFGFENAKLVS</sequence>
<dbReference type="Proteomes" id="UP001374584">
    <property type="component" value="Unassembled WGS sequence"/>
</dbReference>
<comment type="caution">
    <text evidence="1">The sequence shown here is derived from an EMBL/GenBank/DDBJ whole genome shotgun (WGS) entry which is preliminary data.</text>
</comment>
<name>A0AAN9NY59_PHACN</name>
<protein>
    <submittedName>
        <fullName evidence="1">Uncharacterized protein</fullName>
    </submittedName>
</protein>
<reference evidence="1 2" key="1">
    <citation type="submission" date="2024-01" db="EMBL/GenBank/DDBJ databases">
        <title>The genomes of 5 underutilized Papilionoideae crops provide insights into root nodulation and disease resistanc.</title>
        <authorList>
            <person name="Jiang F."/>
        </authorList>
    </citation>
    <scope>NUCLEOTIDE SEQUENCE [LARGE SCALE GENOMIC DNA]</scope>
    <source>
        <strain evidence="1">JINMINGXINNONG_FW02</strain>
        <tissue evidence="1">Leaves</tissue>
    </source>
</reference>
<evidence type="ECO:0000313" key="1">
    <source>
        <dbReference type="EMBL" id="KAK7379138.1"/>
    </source>
</evidence>
<organism evidence="1 2">
    <name type="scientific">Phaseolus coccineus</name>
    <name type="common">Scarlet runner bean</name>
    <name type="synonym">Phaseolus multiflorus</name>
    <dbReference type="NCBI Taxonomy" id="3886"/>
    <lineage>
        <taxon>Eukaryota</taxon>
        <taxon>Viridiplantae</taxon>
        <taxon>Streptophyta</taxon>
        <taxon>Embryophyta</taxon>
        <taxon>Tracheophyta</taxon>
        <taxon>Spermatophyta</taxon>
        <taxon>Magnoliopsida</taxon>
        <taxon>eudicotyledons</taxon>
        <taxon>Gunneridae</taxon>
        <taxon>Pentapetalae</taxon>
        <taxon>rosids</taxon>
        <taxon>fabids</taxon>
        <taxon>Fabales</taxon>
        <taxon>Fabaceae</taxon>
        <taxon>Papilionoideae</taxon>
        <taxon>50 kb inversion clade</taxon>
        <taxon>NPAAA clade</taxon>
        <taxon>indigoferoid/millettioid clade</taxon>
        <taxon>Phaseoleae</taxon>
        <taxon>Phaseolus</taxon>
    </lineage>
</organism>
<keyword evidence="2" id="KW-1185">Reference proteome</keyword>
<dbReference type="EMBL" id="JAYMYR010000002">
    <property type="protein sequence ID" value="KAK7379138.1"/>
    <property type="molecule type" value="Genomic_DNA"/>
</dbReference>
<proteinExistence type="predicted"/>
<dbReference type="AlphaFoldDB" id="A0AAN9NY59"/>
<evidence type="ECO:0000313" key="2">
    <source>
        <dbReference type="Proteomes" id="UP001374584"/>
    </source>
</evidence>
<gene>
    <name evidence="1" type="ORF">VNO80_04591</name>
</gene>
<accession>A0AAN9NY59</accession>